<name>A0ACA9LNI8_9GLOM</name>
<feature type="non-terminal residue" evidence="1">
    <location>
        <position position="122"/>
    </location>
</feature>
<protein>
    <submittedName>
        <fullName evidence="1">9993_t:CDS:1</fullName>
    </submittedName>
</protein>
<evidence type="ECO:0000313" key="2">
    <source>
        <dbReference type="Proteomes" id="UP000789702"/>
    </source>
</evidence>
<comment type="caution">
    <text evidence="1">The sequence shown here is derived from an EMBL/GenBank/DDBJ whole genome shotgun (WGS) entry which is preliminary data.</text>
</comment>
<organism evidence="1 2">
    <name type="scientific">Dentiscutata heterogama</name>
    <dbReference type="NCBI Taxonomy" id="1316150"/>
    <lineage>
        <taxon>Eukaryota</taxon>
        <taxon>Fungi</taxon>
        <taxon>Fungi incertae sedis</taxon>
        <taxon>Mucoromycota</taxon>
        <taxon>Glomeromycotina</taxon>
        <taxon>Glomeromycetes</taxon>
        <taxon>Diversisporales</taxon>
        <taxon>Gigasporaceae</taxon>
        <taxon>Dentiscutata</taxon>
    </lineage>
</organism>
<gene>
    <name evidence="1" type="ORF">DHETER_LOCUS4807</name>
</gene>
<accession>A0ACA9LNI8</accession>
<proteinExistence type="predicted"/>
<sequence length="122" mass="13779">MRYVMLRMPNSRQELRKSLPISFEEKRSQVLDSIIQPCNSISSEVSANSDSEEVPPEEKICSEQDSKCKKGKSVNKLKQELFASELSTQDSSIEQNQLKGMVHVTKISKTLYPGKLISDNKS</sequence>
<dbReference type="Proteomes" id="UP000789702">
    <property type="component" value="Unassembled WGS sequence"/>
</dbReference>
<reference evidence="1" key="1">
    <citation type="submission" date="2021-06" db="EMBL/GenBank/DDBJ databases">
        <authorList>
            <person name="Kallberg Y."/>
            <person name="Tangrot J."/>
            <person name="Rosling A."/>
        </authorList>
    </citation>
    <scope>NUCLEOTIDE SEQUENCE</scope>
    <source>
        <strain evidence="1">IL203A</strain>
    </source>
</reference>
<dbReference type="EMBL" id="CAJVPU010005000">
    <property type="protein sequence ID" value="CAG8541096.1"/>
    <property type="molecule type" value="Genomic_DNA"/>
</dbReference>
<evidence type="ECO:0000313" key="1">
    <source>
        <dbReference type="EMBL" id="CAG8541096.1"/>
    </source>
</evidence>
<keyword evidence="2" id="KW-1185">Reference proteome</keyword>